<sequence>MLIRRWIMGGMTEPTLERHPYEDQQDVECERHGRDLLRSLVNGERTVASERDVDVIREMLAIWRRRLHYRNALLESKHTTDEDGTLQQKEDLEPNGSHLDLAGRRTRQERIICTCCNGRVTMTDSCGA</sequence>
<organism evidence="2 3">
    <name type="scientific">Cyanidiococcus yangmingshanensis</name>
    <dbReference type="NCBI Taxonomy" id="2690220"/>
    <lineage>
        <taxon>Eukaryota</taxon>
        <taxon>Rhodophyta</taxon>
        <taxon>Bangiophyceae</taxon>
        <taxon>Cyanidiales</taxon>
        <taxon>Cyanidiaceae</taxon>
        <taxon>Cyanidiococcus</taxon>
    </lineage>
</organism>
<evidence type="ECO:0000313" key="3">
    <source>
        <dbReference type="Proteomes" id="UP000530660"/>
    </source>
</evidence>
<dbReference type="AlphaFoldDB" id="A0A7J7IR11"/>
<evidence type="ECO:0000313" key="2">
    <source>
        <dbReference type="EMBL" id="KAF6005556.1"/>
    </source>
</evidence>
<dbReference type="Proteomes" id="UP000530660">
    <property type="component" value="Unassembled WGS sequence"/>
</dbReference>
<reference evidence="2 3" key="1">
    <citation type="journal article" date="2020" name="J. Phycol.">
        <title>Comparative genome analysis reveals Cyanidiococcus gen. nov., a new extremophilic red algal genus sister to Cyanidioschyzon (Cyanidioschyzonaceae, Rhodophyta).</title>
        <authorList>
            <person name="Liu S.-L."/>
            <person name="Chiang Y.-R."/>
            <person name="Yoon H.S."/>
            <person name="Fu H.-Y."/>
        </authorList>
    </citation>
    <scope>NUCLEOTIDE SEQUENCE [LARGE SCALE GENOMIC DNA]</scope>
    <source>
        <strain evidence="2 3">THAL066</strain>
    </source>
</reference>
<gene>
    <name evidence="2" type="ORF">F1559_005160</name>
</gene>
<protein>
    <submittedName>
        <fullName evidence="2">Uncharacterized protein</fullName>
    </submittedName>
</protein>
<accession>A0A7J7IR11</accession>
<proteinExistence type="predicted"/>
<keyword evidence="3" id="KW-1185">Reference proteome</keyword>
<name>A0A7J7IR11_9RHOD</name>
<dbReference type="EMBL" id="VWRR01000001">
    <property type="protein sequence ID" value="KAF6005556.1"/>
    <property type="molecule type" value="Genomic_DNA"/>
</dbReference>
<feature type="region of interest" description="Disordered" evidence="1">
    <location>
        <begin position="77"/>
        <end position="99"/>
    </location>
</feature>
<comment type="caution">
    <text evidence="2">The sequence shown here is derived from an EMBL/GenBank/DDBJ whole genome shotgun (WGS) entry which is preliminary data.</text>
</comment>
<evidence type="ECO:0000256" key="1">
    <source>
        <dbReference type="SAM" id="MobiDB-lite"/>
    </source>
</evidence>